<dbReference type="InterPro" id="IPR011010">
    <property type="entry name" value="DNA_brk_join_enz"/>
</dbReference>
<dbReference type="InterPro" id="IPR050090">
    <property type="entry name" value="Tyrosine_recombinase_XerCD"/>
</dbReference>
<keyword evidence="8" id="KW-1179">Viral genome integration</keyword>
<evidence type="ECO:0000256" key="2">
    <source>
        <dbReference type="ARBA" id="ARBA00016082"/>
    </source>
</evidence>
<dbReference type="Gene3D" id="1.10.443.10">
    <property type="entry name" value="Intergrase catalytic core"/>
    <property type="match status" value="1"/>
</dbReference>
<dbReference type="PROSITE" id="PS51898">
    <property type="entry name" value="TYR_RECOMBINASE"/>
    <property type="match status" value="1"/>
</dbReference>
<keyword evidence="8" id="KW-1160">Virus entry into host cell</keyword>
<dbReference type="GO" id="GO:0044826">
    <property type="term" value="P:viral genome integration into host DNA"/>
    <property type="evidence" value="ECO:0007669"/>
    <property type="project" value="UniProtKB-KW"/>
</dbReference>
<reference evidence="10" key="1">
    <citation type="journal article" date="2021" name="Proc. Natl. Acad. Sci. U.S.A.">
        <title>A Catalog of Tens of Thousands of Viruses from Human Metagenomes Reveals Hidden Associations with Chronic Diseases.</title>
        <authorList>
            <person name="Tisza M.J."/>
            <person name="Buck C.B."/>
        </authorList>
    </citation>
    <scope>NUCLEOTIDE SEQUENCE</scope>
    <source>
        <strain evidence="10">CtHDv29</strain>
    </source>
</reference>
<keyword evidence="5" id="KW-0229">DNA integration</keyword>
<dbReference type="GO" id="GO:0015074">
    <property type="term" value="P:DNA integration"/>
    <property type="evidence" value="ECO:0007669"/>
    <property type="project" value="UniProtKB-KW"/>
</dbReference>
<evidence type="ECO:0000256" key="8">
    <source>
        <dbReference type="ARBA" id="ARBA00023195"/>
    </source>
</evidence>
<evidence type="ECO:0000256" key="3">
    <source>
        <dbReference type="ARBA" id="ARBA00022679"/>
    </source>
</evidence>
<comment type="similarity">
    <text evidence="1">Belongs to the 'phage' integrase family.</text>
</comment>
<dbReference type="GO" id="GO:0006310">
    <property type="term" value="P:DNA recombination"/>
    <property type="evidence" value="ECO:0007669"/>
    <property type="project" value="UniProtKB-KW"/>
</dbReference>
<keyword evidence="4" id="KW-0378">Hydrolase</keyword>
<dbReference type="EMBL" id="BK014836">
    <property type="protein sequence ID" value="DAD77893.1"/>
    <property type="molecule type" value="Genomic_DNA"/>
</dbReference>
<dbReference type="InterPro" id="IPR010998">
    <property type="entry name" value="Integrase_recombinase_N"/>
</dbReference>
<dbReference type="PANTHER" id="PTHR30349">
    <property type="entry name" value="PHAGE INTEGRASE-RELATED"/>
    <property type="match status" value="1"/>
</dbReference>
<name>A0A8S5M6F5_9CAUD</name>
<keyword evidence="7" id="KW-0233">DNA recombination</keyword>
<dbReference type="PANTHER" id="PTHR30349:SF64">
    <property type="entry name" value="PROPHAGE INTEGRASE INTD-RELATED"/>
    <property type="match status" value="1"/>
</dbReference>
<dbReference type="InterPro" id="IPR002104">
    <property type="entry name" value="Integrase_catalytic"/>
</dbReference>
<dbReference type="GO" id="GO:0016740">
    <property type="term" value="F:transferase activity"/>
    <property type="evidence" value="ECO:0007669"/>
    <property type="project" value="UniProtKB-KW"/>
</dbReference>
<accession>A0A8S5M6F5</accession>
<evidence type="ECO:0000256" key="6">
    <source>
        <dbReference type="ARBA" id="ARBA00023125"/>
    </source>
</evidence>
<sequence>MKKLKVPEAEKLPSGSYRCRVMVNGKAKSFTASTKREAEQEALEYKIGILSAEEAKPEITIRKAIDEYLEFKSGTLSPASIRGHRIKQRCYLQPIMDVPLSKLSVNAIQQAINAEKCSPKTIRETWALIRPALKRYGVSYEVALPAIQSDEHAFLSAEEIPVFLKAAEGSKYEIAFLLALHSLRVSEILGLRWENVDLKKQSITVRGATLFDENNKLVNKVSNKNRSSRRTIPIMIPRLSQLLSEAEKSSDFVVVANPNSIRAASNKICKGANLPEVGTHGLRHSFCSLAYKLGISEKVTMQLGGWSDYGTMRKIYTHVAQADISESVQQMKTFFS</sequence>
<evidence type="ECO:0000256" key="4">
    <source>
        <dbReference type="ARBA" id="ARBA00022801"/>
    </source>
</evidence>
<evidence type="ECO:0000256" key="1">
    <source>
        <dbReference type="ARBA" id="ARBA00008857"/>
    </source>
</evidence>
<keyword evidence="3" id="KW-0808">Transferase</keyword>
<protein>
    <recommendedName>
        <fullName evidence="2">Integrase</fullName>
    </recommendedName>
</protein>
<dbReference type="Pfam" id="PF00589">
    <property type="entry name" value="Phage_integrase"/>
    <property type="match status" value="1"/>
</dbReference>
<dbReference type="GO" id="GO:0075713">
    <property type="term" value="P:establishment of integrated proviral latency"/>
    <property type="evidence" value="ECO:0007669"/>
    <property type="project" value="UniProtKB-KW"/>
</dbReference>
<dbReference type="Gene3D" id="1.10.150.130">
    <property type="match status" value="1"/>
</dbReference>
<dbReference type="CDD" id="cd01189">
    <property type="entry name" value="INT_ICEBs1_C_like"/>
    <property type="match status" value="1"/>
</dbReference>
<feature type="domain" description="Tyr recombinase" evidence="9">
    <location>
        <begin position="150"/>
        <end position="329"/>
    </location>
</feature>
<proteinExistence type="inferred from homology"/>
<keyword evidence="6" id="KW-0238">DNA-binding</keyword>
<evidence type="ECO:0000259" key="9">
    <source>
        <dbReference type="PROSITE" id="PS51898"/>
    </source>
</evidence>
<dbReference type="InterPro" id="IPR013762">
    <property type="entry name" value="Integrase-like_cat_sf"/>
</dbReference>
<dbReference type="SUPFAM" id="SSF56349">
    <property type="entry name" value="DNA breaking-rejoining enzymes"/>
    <property type="match status" value="1"/>
</dbReference>
<organism evidence="10">
    <name type="scientific">Siphoviridae sp. ctHDv29</name>
    <dbReference type="NCBI Taxonomy" id="2826228"/>
    <lineage>
        <taxon>Viruses</taxon>
        <taxon>Duplodnaviria</taxon>
        <taxon>Heunggongvirae</taxon>
        <taxon>Uroviricota</taxon>
        <taxon>Caudoviricetes</taxon>
    </lineage>
</organism>
<evidence type="ECO:0000256" key="5">
    <source>
        <dbReference type="ARBA" id="ARBA00022908"/>
    </source>
</evidence>
<dbReference type="GO" id="GO:0003677">
    <property type="term" value="F:DNA binding"/>
    <property type="evidence" value="ECO:0007669"/>
    <property type="project" value="UniProtKB-KW"/>
</dbReference>
<dbReference type="GO" id="GO:0016787">
    <property type="term" value="F:hydrolase activity"/>
    <property type="evidence" value="ECO:0007669"/>
    <property type="project" value="UniProtKB-KW"/>
</dbReference>
<evidence type="ECO:0000256" key="7">
    <source>
        <dbReference type="ARBA" id="ARBA00023172"/>
    </source>
</evidence>
<evidence type="ECO:0000313" key="10">
    <source>
        <dbReference type="EMBL" id="DAD77893.1"/>
    </source>
</evidence>